<protein>
    <submittedName>
        <fullName evidence="3">Uncharacterized protein</fullName>
    </submittedName>
</protein>
<name>A0ABP5BCB2_9MICO</name>
<keyword evidence="2" id="KW-0472">Membrane</keyword>
<keyword evidence="2" id="KW-1133">Transmembrane helix</keyword>
<keyword evidence="2" id="KW-0812">Transmembrane</keyword>
<feature type="transmembrane region" description="Helical" evidence="2">
    <location>
        <begin position="12"/>
        <end position="33"/>
    </location>
</feature>
<comment type="caution">
    <text evidence="3">The sequence shown here is derived from an EMBL/GenBank/DDBJ whole genome shotgun (WGS) entry which is preliminary data.</text>
</comment>
<sequence length="127" mass="13552">MPHVPVMEDLLGWTTIAIVLGIPIVFIAVAASTRHRQRSRDPRATSSGGLLGFDELFHPTAHDARLQWEAEQELPAPAPSPDRGPGVIEERRRIVIEIAAASVEHAAARGPDSDFRNSAGSGVSTSG</sequence>
<evidence type="ECO:0000256" key="1">
    <source>
        <dbReference type="SAM" id="MobiDB-lite"/>
    </source>
</evidence>
<proteinExistence type="predicted"/>
<feature type="region of interest" description="Disordered" evidence="1">
    <location>
        <begin position="105"/>
        <end position="127"/>
    </location>
</feature>
<dbReference type="Proteomes" id="UP001501343">
    <property type="component" value="Unassembled WGS sequence"/>
</dbReference>
<feature type="region of interest" description="Disordered" evidence="1">
    <location>
        <begin position="32"/>
        <end position="52"/>
    </location>
</feature>
<dbReference type="RefSeq" id="WP_248151335.1">
    <property type="nucleotide sequence ID" value="NZ_BAAAOF010000009.1"/>
</dbReference>
<evidence type="ECO:0000256" key="2">
    <source>
        <dbReference type="SAM" id="Phobius"/>
    </source>
</evidence>
<feature type="compositionally biased region" description="Polar residues" evidence="1">
    <location>
        <begin position="116"/>
        <end position="127"/>
    </location>
</feature>
<dbReference type="EMBL" id="BAAAOF010000009">
    <property type="protein sequence ID" value="GAA1940245.1"/>
    <property type="molecule type" value="Genomic_DNA"/>
</dbReference>
<evidence type="ECO:0000313" key="3">
    <source>
        <dbReference type="EMBL" id="GAA1940245.1"/>
    </source>
</evidence>
<accession>A0ABP5BCB2</accession>
<gene>
    <name evidence="3" type="ORF">GCM10009775_35190</name>
</gene>
<keyword evidence="4" id="KW-1185">Reference proteome</keyword>
<reference evidence="4" key="1">
    <citation type="journal article" date="2019" name="Int. J. Syst. Evol. Microbiol.">
        <title>The Global Catalogue of Microorganisms (GCM) 10K type strain sequencing project: providing services to taxonomists for standard genome sequencing and annotation.</title>
        <authorList>
            <consortium name="The Broad Institute Genomics Platform"/>
            <consortium name="The Broad Institute Genome Sequencing Center for Infectious Disease"/>
            <person name="Wu L."/>
            <person name="Ma J."/>
        </authorList>
    </citation>
    <scope>NUCLEOTIDE SEQUENCE [LARGE SCALE GENOMIC DNA]</scope>
    <source>
        <strain evidence="4">JCM 14900</strain>
    </source>
</reference>
<organism evidence="3 4">
    <name type="scientific">Microbacterium aoyamense</name>
    <dbReference type="NCBI Taxonomy" id="344166"/>
    <lineage>
        <taxon>Bacteria</taxon>
        <taxon>Bacillati</taxon>
        <taxon>Actinomycetota</taxon>
        <taxon>Actinomycetes</taxon>
        <taxon>Micrococcales</taxon>
        <taxon>Microbacteriaceae</taxon>
        <taxon>Microbacterium</taxon>
    </lineage>
</organism>
<evidence type="ECO:0000313" key="4">
    <source>
        <dbReference type="Proteomes" id="UP001501343"/>
    </source>
</evidence>